<organism evidence="6 7">
    <name type="scientific">Papillibacter cinnamivorans DSM 12816</name>
    <dbReference type="NCBI Taxonomy" id="1122930"/>
    <lineage>
        <taxon>Bacteria</taxon>
        <taxon>Bacillati</taxon>
        <taxon>Bacillota</taxon>
        <taxon>Clostridia</taxon>
        <taxon>Eubacteriales</taxon>
        <taxon>Oscillospiraceae</taxon>
        <taxon>Papillibacter</taxon>
    </lineage>
</organism>
<proteinExistence type="inferred from homology"/>
<reference evidence="6 7" key="1">
    <citation type="submission" date="2017-04" db="EMBL/GenBank/DDBJ databases">
        <authorList>
            <person name="Afonso C.L."/>
            <person name="Miller P.J."/>
            <person name="Scott M.A."/>
            <person name="Spackman E."/>
            <person name="Goraichik I."/>
            <person name="Dimitrov K.M."/>
            <person name="Suarez D.L."/>
            <person name="Swayne D.E."/>
        </authorList>
    </citation>
    <scope>NUCLEOTIDE SEQUENCE [LARGE SCALE GENOMIC DNA]</scope>
    <source>
        <strain evidence="6 7">DSM 12816</strain>
    </source>
</reference>
<keyword evidence="7" id="KW-1185">Reference proteome</keyword>
<evidence type="ECO:0000259" key="5">
    <source>
        <dbReference type="Pfam" id="PF25137"/>
    </source>
</evidence>
<dbReference type="FunFam" id="1.20.1090.10:FF:000001">
    <property type="entry name" value="Aldehyde-alcohol dehydrogenase"/>
    <property type="match status" value="1"/>
</dbReference>
<dbReference type="Pfam" id="PF00465">
    <property type="entry name" value="Fe-ADH"/>
    <property type="match status" value="1"/>
</dbReference>
<dbReference type="InterPro" id="IPR018211">
    <property type="entry name" value="ADH_Fe_CS"/>
</dbReference>
<dbReference type="CDD" id="cd08194">
    <property type="entry name" value="Fe-ADH-like"/>
    <property type="match status" value="1"/>
</dbReference>
<protein>
    <submittedName>
        <fullName evidence="6">Alcohol dehydrogenase, class IV</fullName>
    </submittedName>
</protein>
<dbReference type="PROSITE" id="PS00913">
    <property type="entry name" value="ADH_IRON_1"/>
    <property type="match status" value="1"/>
</dbReference>
<dbReference type="EMBL" id="FWXW01000004">
    <property type="protein sequence ID" value="SMC64417.1"/>
    <property type="molecule type" value="Genomic_DNA"/>
</dbReference>
<comment type="similarity">
    <text evidence="1">Belongs to the iron-containing alcohol dehydrogenase family.</text>
</comment>
<dbReference type="OrthoDB" id="9804734at2"/>
<keyword evidence="2" id="KW-0560">Oxidoreductase</keyword>
<evidence type="ECO:0000259" key="4">
    <source>
        <dbReference type="Pfam" id="PF00465"/>
    </source>
</evidence>
<dbReference type="InterPro" id="IPR056798">
    <property type="entry name" value="ADH_Fe_C"/>
</dbReference>
<dbReference type="InterPro" id="IPR039697">
    <property type="entry name" value="Alcohol_dehydrogenase_Fe"/>
</dbReference>
<evidence type="ECO:0000256" key="1">
    <source>
        <dbReference type="ARBA" id="ARBA00007358"/>
    </source>
</evidence>
<name>A0A1W2AUK9_9FIRM</name>
<dbReference type="Gene3D" id="1.20.1090.10">
    <property type="entry name" value="Dehydroquinate synthase-like - alpha domain"/>
    <property type="match status" value="1"/>
</dbReference>
<keyword evidence="3" id="KW-0520">NAD</keyword>
<dbReference type="PANTHER" id="PTHR11496">
    <property type="entry name" value="ALCOHOL DEHYDROGENASE"/>
    <property type="match status" value="1"/>
</dbReference>
<dbReference type="GO" id="GO:0004022">
    <property type="term" value="F:alcohol dehydrogenase (NAD+) activity"/>
    <property type="evidence" value="ECO:0007669"/>
    <property type="project" value="UniProtKB-ARBA"/>
</dbReference>
<dbReference type="STRING" id="1122930.SAMN02745168_1967"/>
<dbReference type="Gene3D" id="3.40.50.1970">
    <property type="match status" value="1"/>
</dbReference>
<feature type="domain" description="Fe-containing alcohol dehydrogenase-like C-terminal" evidence="5">
    <location>
        <begin position="185"/>
        <end position="379"/>
    </location>
</feature>
<dbReference type="FunFam" id="3.40.50.1970:FF:000003">
    <property type="entry name" value="Alcohol dehydrogenase, iron-containing"/>
    <property type="match status" value="1"/>
</dbReference>
<dbReference type="RefSeq" id="WP_084234640.1">
    <property type="nucleotide sequence ID" value="NZ_FWXW01000004.1"/>
</dbReference>
<dbReference type="Proteomes" id="UP000192790">
    <property type="component" value="Unassembled WGS sequence"/>
</dbReference>
<evidence type="ECO:0000256" key="3">
    <source>
        <dbReference type="ARBA" id="ARBA00023027"/>
    </source>
</evidence>
<evidence type="ECO:0000313" key="7">
    <source>
        <dbReference type="Proteomes" id="UP000192790"/>
    </source>
</evidence>
<dbReference type="Pfam" id="PF25137">
    <property type="entry name" value="ADH_Fe_C"/>
    <property type="match status" value="1"/>
</dbReference>
<sequence>MSYQFMLPGRTLVGQNALEGCGDILTGFGRRALVVTGKIVVTTDAMKKLAELLNTRKIGYSVFDGITGEPTDRMIEEGVRRYREDGCDFLIGIGGGSPLDSAKAIAAMTVLKGKISDFMGQEIRGDFPPVVLIPTTAGTGSEATKFTIITDTEKDVKMLLKGDALLPQLAVLDPDFTLSAPPGVTAATGMDALTHAVESYTSRKATPLTDLYALDAVRRIFTFLPEAYRDGGNLKAREEMALAAYEAGVCINNASVTLVHGMSRPIGALFHVAHGLSNAMLIHTCLSFAMDGCPRRFAELARIIGAAPPSCDDRTAAESFLTALGELCRVLEIPTLADYGISKEEFFRAAPKMAKDAMASGSPSNTVKFVSEEDLLFLYSRLW</sequence>
<dbReference type="GO" id="GO:0046872">
    <property type="term" value="F:metal ion binding"/>
    <property type="evidence" value="ECO:0007669"/>
    <property type="project" value="InterPro"/>
</dbReference>
<evidence type="ECO:0000313" key="6">
    <source>
        <dbReference type="EMBL" id="SMC64417.1"/>
    </source>
</evidence>
<gene>
    <name evidence="6" type="ORF">SAMN02745168_1967</name>
</gene>
<dbReference type="PANTHER" id="PTHR11496:SF102">
    <property type="entry name" value="ALCOHOL DEHYDROGENASE 4"/>
    <property type="match status" value="1"/>
</dbReference>
<feature type="domain" description="Alcohol dehydrogenase iron-type/glycerol dehydrogenase GldA" evidence="4">
    <location>
        <begin position="8"/>
        <end position="174"/>
    </location>
</feature>
<accession>A0A1W2AUK9</accession>
<evidence type="ECO:0000256" key="2">
    <source>
        <dbReference type="ARBA" id="ARBA00023002"/>
    </source>
</evidence>
<dbReference type="InterPro" id="IPR001670">
    <property type="entry name" value="ADH_Fe/GldA"/>
</dbReference>
<dbReference type="AlphaFoldDB" id="A0A1W2AUK9"/>
<dbReference type="SUPFAM" id="SSF56796">
    <property type="entry name" value="Dehydroquinate synthase-like"/>
    <property type="match status" value="1"/>
</dbReference>